<keyword evidence="2" id="KW-0548">Nucleotidyltransferase</keyword>
<dbReference type="EMBL" id="PZQS01000005">
    <property type="protein sequence ID" value="PVD30342.1"/>
    <property type="molecule type" value="Genomic_DNA"/>
</dbReference>
<gene>
    <name evidence="5" type="ORF">C0Q70_09606</name>
</gene>
<accession>A0A2T7PAA2</accession>
<dbReference type="Pfam" id="PF14791">
    <property type="entry name" value="DNA_pol_B_thumb"/>
    <property type="match status" value="1"/>
</dbReference>
<dbReference type="SUPFAM" id="SSF81301">
    <property type="entry name" value="Nucleotidyltransferase"/>
    <property type="match status" value="1"/>
</dbReference>
<dbReference type="Proteomes" id="UP000245119">
    <property type="component" value="Linkage Group LG5"/>
</dbReference>
<organism evidence="5 6">
    <name type="scientific">Pomacea canaliculata</name>
    <name type="common">Golden apple snail</name>
    <dbReference type="NCBI Taxonomy" id="400727"/>
    <lineage>
        <taxon>Eukaryota</taxon>
        <taxon>Metazoa</taxon>
        <taxon>Spiralia</taxon>
        <taxon>Lophotrochozoa</taxon>
        <taxon>Mollusca</taxon>
        <taxon>Gastropoda</taxon>
        <taxon>Caenogastropoda</taxon>
        <taxon>Architaenioglossa</taxon>
        <taxon>Ampullarioidea</taxon>
        <taxon>Ampullariidae</taxon>
        <taxon>Pomacea</taxon>
    </lineage>
</organism>
<evidence type="ECO:0000313" key="6">
    <source>
        <dbReference type="Proteomes" id="UP000245119"/>
    </source>
</evidence>
<evidence type="ECO:0000256" key="1">
    <source>
        <dbReference type="ARBA" id="ARBA00022679"/>
    </source>
</evidence>
<protein>
    <recommendedName>
        <fullName evidence="4">DNA polymerase beta thumb domain-containing protein</fullName>
    </recommendedName>
</protein>
<evidence type="ECO:0000256" key="3">
    <source>
        <dbReference type="SAM" id="MobiDB-lite"/>
    </source>
</evidence>
<keyword evidence="1" id="KW-0808">Transferase</keyword>
<evidence type="ECO:0000256" key="2">
    <source>
        <dbReference type="ARBA" id="ARBA00022695"/>
    </source>
</evidence>
<evidence type="ECO:0000259" key="4">
    <source>
        <dbReference type="Pfam" id="PF14791"/>
    </source>
</evidence>
<comment type="caution">
    <text evidence="5">The sequence shown here is derived from an EMBL/GenBank/DDBJ whole genome shotgun (WGS) entry which is preliminary data.</text>
</comment>
<feature type="region of interest" description="Disordered" evidence="3">
    <location>
        <begin position="129"/>
        <end position="162"/>
    </location>
</feature>
<dbReference type="Gene3D" id="3.30.210.10">
    <property type="entry name" value="DNA polymerase, thumb domain"/>
    <property type="match status" value="1"/>
</dbReference>
<keyword evidence="6" id="KW-1185">Reference proteome</keyword>
<evidence type="ECO:0000313" key="5">
    <source>
        <dbReference type="EMBL" id="PVD30342.1"/>
    </source>
</evidence>
<feature type="domain" description="DNA polymerase beta thumb" evidence="4">
    <location>
        <begin position="1"/>
        <end position="37"/>
    </location>
</feature>
<name>A0A2T7PAA2_POMCA</name>
<dbReference type="InterPro" id="IPR029398">
    <property type="entry name" value="PolB_thumb"/>
</dbReference>
<feature type="compositionally biased region" description="Basic and acidic residues" evidence="3">
    <location>
        <begin position="150"/>
        <end position="162"/>
    </location>
</feature>
<dbReference type="GO" id="GO:0016779">
    <property type="term" value="F:nucleotidyltransferase activity"/>
    <property type="evidence" value="ECO:0007669"/>
    <property type="project" value="UniProtKB-KW"/>
</dbReference>
<dbReference type="InterPro" id="IPR037160">
    <property type="entry name" value="DNA_Pol_thumb_sf"/>
</dbReference>
<dbReference type="InterPro" id="IPR043519">
    <property type="entry name" value="NT_sf"/>
</dbReference>
<reference evidence="5 6" key="1">
    <citation type="submission" date="2018-04" db="EMBL/GenBank/DDBJ databases">
        <title>The genome of golden apple snail Pomacea canaliculata provides insight into stress tolerance and invasive adaptation.</title>
        <authorList>
            <person name="Liu C."/>
            <person name="Liu B."/>
            <person name="Ren Y."/>
            <person name="Zhang Y."/>
            <person name="Wang H."/>
            <person name="Li S."/>
            <person name="Jiang F."/>
            <person name="Yin L."/>
            <person name="Zhang G."/>
            <person name="Qian W."/>
            <person name="Fan W."/>
        </authorList>
    </citation>
    <scope>NUCLEOTIDE SEQUENCE [LARGE SCALE GENOMIC DNA]</scope>
    <source>
        <strain evidence="5">SZHN2017</strain>
        <tissue evidence="5">Muscle</tissue>
    </source>
</reference>
<sequence>MKLSSHGLWDSSKNISLPAANEEEVFKNLNLDYREPRDEPETVRTAGKKKNLNFISSHPYIKQNLYVHHVPSVFTARLMSFLPSHVPPIQRGYSAPSWPMFPSVWFRHVSKARDVMVMVNGVRCNASQRLQQQATSGRRFRKSTCYGGVPRDKRAESKKTDF</sequence>
<proteinExistence type="predicted"/>
<dbReference type="AlphaFoldDB" id="A0A2T7PAA2"/>